<dbReference type="GO" id="GO:0048666">
    <property type="term" value="P:neuron development"/>
    <property type="evidence" value="ECO:0007669"/>
    <property type="project" value="UniProtKB-ARBA"/>
</dbReference>
<feature type="signal peptide" evidence="8">
    <location>
        <begin position="1"/>
        <end position="27"/>
    </location>
</feature>
<organism evidence="11 12">
    <name type="scientific">Sitophilus oryzae</name>
    <name type="common">Rice weevil</name>
    <name type="synonym">Curculio oryzae</name>
    <dbReference type="NCBI Taxonomy" id="7048"/>
    <lineage>
        <taxon>Eukaryota</taxon>
        <taxon>Metazoa</taxon>
        <taxon>Ecdysozoa</taxon>
        <taxon>Arthropoda</taxon>
        <taxon>Hexapoda</taxon>
        <taxon>Insecta</taxon>
        <taxon>Pterygota</taxon>
        <taxon>Neoptera</taxon>
        <taxon>Endopterygota</taxon>
        <taxon>Coleoptera</taxon>
        <taxon>Polyphaga</taxon>
        <taxon>Cucujiformia</taxon>
        <taxon>Curculionidae</taxon>
        <taxon>Dryophthorinae</taxon>
        <taxon>Sitophilus</taxon>
    </lineage>
</organism>
<feature type="region of interest" description="Disordered" evidence="6">
    <location>
        <begin position="275"/>
        <end position="297"/>
    </location>
</feature>
<dbReference type="GO" id="GO:0005829">
    <property type="term" value="C:cytosol"/>
    <property type="evidence" value="ECO:0007669"/>
    <property type="project" value="TreeGrafter"/>
</dbReference>
<feature type="compositionally biased region" description="Basic and acidic residues" evidence="6">
    <location>
        <begin position="201"/>
        <end position="210"/>
    </location>
</feature>
<keyword evidence="8" id="KW-0732">Signal</keyword>
<dbReference type="GO" id="GO:0005886">
    <property type="term" value="C:plasma membrane"/>
    <property type="evidence" value="ECO:0007669"/>
    <property type="project" value="TreeGrafter"/>
</dbReference>
<feature type="chain" id="PRO_5026777621" description="protein-tyrosine-phosphatase" evidence="8">
    <location>
        <begin position="28"/>
        <end position="1089"/>
    </location>
</feature>
<dbReference type="GeneID" id="115881953"/>
<dbReference type="EC" id="3.1.3.48" evidence="1"/>
<feature type="compositionally biased region" description="Polar residues" evidence="6">
    <location>
        <begin position="666"/>
        <end position="679"/>
    </location>
</feature>
<feature type="region of interest" description="Disordered" evidence="6">
    <location>
        <begin position="494"/>
        <end position="517"/>
    </location>
</feature>
<feature type="region of interest" description="Disordered" evidence="6">
    <location>
        <begin position="666"/>
        <end position="693"/>
    </location>
</feature>
<feature type="region of interest" description="Disordered" evidence="6">
    <location>
        <begin position="87"/>
        <end position="114"/>
    </location>
</feature>
<dbReference type="SMART" id="SM00194">
    <property type="entry name" value="PTPc"/>
    <property type="match status" value="1"/>
</dbReference>
<dbReference type="GO" id="GO:0007165">
    <property type="term" value="P:signal transduction"/>
    <property type="evidence" value="ECO:0007669"/>
    <property type="project" value="TreeGrafter"/>
</dbReference>
<feature type="region of interest" description="Disordered" evidence="6">
    <location>
        <begin position="201"/>
        <end position="229"/>
    </location>
</feature>
<evidence type="ECO:0000259" key="9">
    <source>
        <dbReference type="PROSITE" id="PS50055"/>
    </source>
</evidence>
<dbReference type="SUPFAM" id="SSF52799">
    <property type="entry name" value="(Phosphotyrosine protein) phosphatases II"/>
    <property type="match status" value="1"/>
</dbReference>
<dbReference type="GO" id="GO:0009653">
    <property type="term" value="P:anatomical structure morphogenesis"/>
    <property type="evidence" value="ECO:0007669"/>
    <property type="project" value="UniProtKB-ARBA"/>
</dbReference>
<proteinExistence type="predicted"/>
<dbReference type="InterPro" id="IPR008356">
    <property type="entry name" value="Tyr_Pase_KIM-con"/>
</dbReference>
<evidence type="ECO:0000256" key="1">
    <source>
        <dbReference type="ARBA" id="ARBA00013064"/>
    </source>
</evidence>
<feature type="compositionally biased region" description="Basic and acidic residues" evidence="6">
    <location>
        <begin position="325"/>
        <end position="334"/>
    </location>
</feature>
<feature type="domain" description="Tyrosine-protein phosphatase" evidence="9">
    <location>
        <begin position="793"/>
        <end position="1077"/>
    </location>
</feature>
<dbReference type="PANTHER" id="PTHR46198">
    <property type="entry name" value="PROTEIN-TYROSINE-PHOSPHATASE"/>
    <property type="match status" value="1"/>
</dbReference>
<feature type="compositionally biased region" description="Basic and acidic residues" evidence="6">
    <location>
        <begin position="105"/>
        <end position="114"/>
    </location>
</feature>
<keyword evidence="11" id="KW-1185">Reference proteome</keyword>
<gene>
    <name evidence="12" type="primary">LOC115881953</name>
</gene>
<keyword evidence="7" id="KW-0812">Transmembrane</keyword>
<keyword evidence="7" id="KW-0472">Membrane</keyword>
<dbReference type="FunFam" id="3.90.190.10:FF:000098">
    <property type="entry name" value="Protein-tryrosine phosphatase"/>
    <property type="match status" value="1"/>
</dbReference>
<dbReference type="PROSITE" id="PS50056">
    <property type="entry name" value="TYR_PHOSPHATASE_2"/>
    <property type="match status" value="1"/>
</dbReference>
<dbReference type="InterPro" id="IPR029021">
    <property type="entry name" value="Prot-tyrosine_phosphatase-like"/>
</dbReference>
<dbReference type="PROSITE" id="PS50055">
    <property type="entry name" value="TYR_PHOSPHATASE_PTP"/>
    <property type="match status" value="1"/>
</dbReference>
<dbReference type="GO" id="GO:0004725">
    <property type="term" value="F:protein tyrosine phosphatase activity"/>
    <property type="evidence" value="ECO:0007669"/>
    <property type="project" value="UniProtKB-EC"/>
</dbReference>
<feature type="compositionally biased region" description="Acidic residues" evidence="6">
    <location>
        <begin position="94"/>
        <end position="104"/>
    </location>
</feature>
<dbReference type="PROSITE" id="PS00383">
    <property type="entry name" value="TYR_PHOSPHATASE_1"/>
    <property type="match status" value="1"/>
</dbReference>
<keyword evidence="2" id="KW-0597">Phosphoprotein</keyword>
<dbReference type="Proteomes" id="UP000504635">
    <property type="component" value="Unplaced"/>
</dbReference>
<evidence type="ECO:0000256" key="8">
    <source>
        <dbReference type="SAM" id="SignalP"/>
    </source>
</evidence>
<evidence type="ECO:0000256" key="6">
    <source>
        <dbReference type="SAM" id="MobiDB-lite"/>
    </source>
</evidence>
<dbReference type="PRINTS" id="PR00700">
    <property type="entry name" value="PRTYPHPHTASE"/>
</dbReference>
<feature type="compositionally biased region" description="Low complexity" evidence="6">
    <location>
        <begin position="501"/>
        <end position="510"/>
    </location>
</feature>
<keyword evidence="3" id="KW-0378">Hydrolase</keyword>
<dbReference type="SMART" id="SM00404">
    <property type="entry name" value="PTPc_motif"/>
    <property type="match status" value="1"/>
</dbReference>
<protein>
    <recommendedName>
        <fullName evidence="1">protein-tyrosine-phosphatase</fullName>
        <ecNumber evidence="1">3.1.3.48</ecNumber>
    </recommendedName>
</protein>
<sequence>MVVTLQLTLGIFLILSQWSLIAQGVTARDYHEAAQSTSTPPIQNATEINNRDLNKIATDNPKTDLLDSKLKPVNNVNNLDIFPPIFGSIKPDDETSDVDDDEDDSKSKEDTKEDLFKEKFPKPVDIDSKKFWARKNVVYTAPPSSDVEKIHEDEDDAFEGIREHYNIEFAKHTKLTTPKNEIFDQKFKETVESVDQGIEEGYRTNKDRQNEFLLDDTDEESSKVNGTSSNEFIQTKSIIKNETIDKNSIHKDLDIEQIKRINYDSSFNDTVSYNEETTKGETYEPSSTTEKISGTSPRLITTRKPSLMKTQSTERINNQILSNKIETETRKPIKENGSSTALPESTKKPKGELENAQSTLKTVRTEPTSTTVSSTSLRSNVSDQENHIIPDSTSTKKAITEIFSDETSSITLVTTDSLLEASETTENSKITDVTHNITSRLVEDDVSTTENLLTSTTEEQPETTTVLFTTTLPETTTEELVTELVKDDFLEITSEEDEVSTTEPVTTESPQRTSKSLENTLVPDQATRSTEINLNSTTKVVEISTVSTTVGDIESTTFSERIRDNVIVKVTTELPETTTVLETTTVTVPTLISSTEEPVKTPEITTEVSETSQGTTEFKFIHIEDSGINHTTLHPETLGPGLNYSTPSENGATLVRKIVHHDLLPSETTTPGINNVTSTDADEDNTIPTESLTKDGGDNKGKIAAIAISSVGAVCLVILAGLLYVMKKRQRRLNYGPRCRPVSLDDYSIDNLSVYNSMRRKNDRMSKRSFGNPAFEDPTSPTHPLNFPALAKFSTNFDDIRAEYEEIPQITAKTSELPEDCDSKNRYANVIPLPETRVYLKHIDGYENSDYINANYVTGPKNTRGYYIATQGPLQSTVDDFWRMVWEQQSKVILMLTHLVENGLEKCVDYLPESEVINCNRSFGDFQIVLKRREVKEKYIISSLQLKNMVSNSWREITHFWYLGWPEKGVPSEANSLIAFLIEARSYMKTTTLDHRNGDTGVHNGMGNSEHNPVVVHCSPGTGRTGVAIACDIAIREFESTRMVDIPKIVYRIRRDRAGAVQSKEQYQFIYKVVSLYATKLTGGALENF</sequence>
<dbReference type="CDD" id="cd00047">
    <property type="entry name" value="PTPc"/>
    <property type="match status" value="1"/>
</dbReference>
<feature type="active site" description="Phosphocysteine intermediate" evidence="5">
    <location>
        <position position="1018"/>
    </location>
</feature>
<dbReference type="InterPro" id="IPR016130">
    <property type="entry name" value="Tyr_Pase_AS"/>
</dbReference>
<evidence type="ECO:0000256" key="2">
    <source>
        <dbReference type="ARBA" id="ARBA00022553"/>
    </source>
</evidence>
<keyword evidence="12" id="KW-0675">Receptor</keyword>
<keyword evidence="4" id="KW-0904">Protein phosphatase</keyword>
<dbReference type="OrthoDB" id="5794147at2759"/>
<dbReference type="GO" id="GO:0019901">
    <property type="term" value="F:protein kinase binding"/>
    <property type="evidence" value="ECO:0007669"/>
    <property type="project" value="TreeGrafter"/>
</dbReference>
<evidence type="ECO:0000256" key="7">
    <source>
        <dbReference type="SAM" id="Phobius"/>
    </source>
</evidence>
<keyword evidence="7" id="KW-1133">Transmembrane helix</keyword>
<dbReference type="InterPro" id="IPR000387">
    <property type="entry name" value="Tyr_Pase_dom"/>
</dbReference>
<dbReference type="Gene3D" id="3.90.190.10">
    <property type="entry name" value="Protein tyrosine phosphatase superfamily"/>
    <property type="match status" value="1"/>
</dbReference>
<dbReference type="InterPro" id="IPR003595">
    <property type="entry name" value="Tyr_Pase_cat"/>
</dbReference>
<dbReference type="InParanoid" id="A0A6J2XWV1"/>
<dbReference type="RefSeq" id="XP_030755561.1">
    <property type="nucleotide sequence ID" value="XM_030899701.1"/>
</dbReference>
<feature type="compositionally biased region" description="Low complexity" evidence="6">
    <location>
        <begin position="365"/>
        <end position="380"/>
    </location>
</feature>
<name>A0A6J2XWV1_SITOR</name>
<dbReference type="PANTHER" id="PTHR46198:SF4">
    <property type="entry name" value="PROTEIN-TYROSINE-PHOSPHATASE"/>
    <property type="match status" value="1"/>
</dbReference>
<accession>A0A6J2XWV1</accession>
<evidence type="ECO:0000313" key="12">
    <source>
        <dbReference type="RefSeq" id="XP_030755561.1"/>
    </source>
</evidence>
<evidence type="ECO:0000256" key="5">
    <source>
        <dbReference type="PIRSR" id="PIRSR608356-50"/>
    </source>
</evidence>
<reference evidence="12" key="1">
    <citation type="submission" date="2025-08" db="UniProtKB">
        <authorList>
            <consortium name="RefSeq"/>
        </authorList>
    </citation>
    <scope>IDENTIFICATION</scope>
    <source>
        <tissue evidence="12">Gonads</tissue>
    </source>
</reference>
<evidence type="ECO:0000259" key="10">
    <source>
        <dbReference type="PROSITE" id="PS50056"/>
    </source>
</evidence>
<feature type="compositionally biased region" description="Polar residues" evidence="6">
    <location>
        <begin position="284"/>
        <end position="297"/>
    </location>
</feature>
<dbReference type="GO" id="GO:0030054">
    <property type="term" value="C:cell junction"/>
    <property type="evidence" value="ECO:0007669"/>
    <property type="project" value="TreeGrafter"/>
</dbReference>
<dbReference type="Pfam" id="PF00102">
    <property type="entry name" value="Y_phosphatase"/>
    <property type="match status" value="1"/>
</dbReference>
<feature type="transmembrane region" description="Helical" evidence="7">
    <location>
        <begin position="703"/>
        <end position="725"/>
    </location>
</feature>
<evidence type="ECO:0000256" key="3">
    <source>
        <dbReference type="ARBA" id="ARBA00022801"/>
    </source>
</evidence>
<feature type="domain" description="Tyrosine specific protein phosphatases" evidence="10">
    <location>
        <begin position="978"/>
        <end position="1068"/>
    </location>
</feature>
<evidence type="ECO:0000256" key="4">
    <source>
        <dbReference type="ARBA" id="ARBA00022912"/>
    </source>
</evidence>
<dbReference type="InterPro" id="IPR000242">
    <property type="entry name" value="PTP_cat"/>
</dbReference>
<dbReference type="AlphaFoldDB" id="A0A6J2XWV1"/>
<feature type="region of interest" description="Disordered" evidence="6">
    <location>
        <begin position="324"/>
        <end position="380"/>
    </location>
</feature>
<dbReference type="KEGG" id="soy:115881953"/>
<evidence type="ECO:0000313" key="11">
    <source>
        <dbReference type="Proteomes" id="UP000504635"/>
    </source>
</evidence>